<comment type="caution">
    <text evidence="1">The sequence shown here is derived from an EMBL/GenBank/DDBJ whole genome shotgun (WGS) entry which is preliminary data.</text>
</comment>
<dbReference type="EMBL" id="JAOZYC010000108">
    <property type="protein sequence ID" value="MEB8339049.1"/>
    <property type="molecule type" value="Genomic_DNA"/>
</dbReference>
<gene>
    <name evidence="1" type="ORF">OKJ99_16275</name>
</gene>
<dbReference type="GO" id="GO:0016853">
    <property type="term" value="F:isomerase activity"/>
    <property type="evidence" value="ECO:0007669"/>
    <property type="project" value="UniProtKB-KW"/>
</dbReference>
<organism evidence="1 2">
    <name type="scientific">Streptomyces endophyticus</name>
    <dbReference type="NCBI Taxonomy" id="714166"/>
    <lineage>
        <taxon>Bacteria</taxon>
        <taxon>Bacillati</taxon>
        <taxon>Actinomycetota</taxon>
        <taxon>Actinomycetes</taxon>
        <taxon>Kitasatosporales</taxon>
        <taxon>Streptomycetaceae</taxon>
        <taxon>Streptomyces</taxon>
    </lineage>
</organism>
<evidence type="ECO:0000313" key="2">
    <source>
        <dbReference type="Proteomes" id="UP001354931"/>
    </source>
</evidence>
<dbReference type="Pfam" id="PF02962">
    <property type="entry name" value="CHMI"/>
    <property type="match status" value="1"/>
</dbReference>
<dbReference type="SUPFAM" id="SSF55331">
    <property type="entry name" value="Tautomerase/MIF"/>
    <property type="match status" value="1"/>
</dbReference>
<sequence>MPQITVDYSPGLADTLDRAALATALHALVVEGSGSRGTGKTFFRAATETYVVGSEHDDVPVVHVEVALLPGRSERTMTRLSQRILALLLEHVGAGSGADVVCSVEVRPLAAYSLYPTRREFSATTGSRPERRGCTPAA</sequence>
<accession>A0ABU6F5E8</accession>
<dbReference type="PANTHER" id="PTHR37950:SF1">
    <property type="entry name" value="4-HYDROXYPHENYLACETATE CATABOLISM PROTEIN"/>
    <property type="match status" value="1"/>
</dbReference>
<dbReference type="InterPro" id="IPR014347">
    <property type="entry name" value="Tautomerase/MIF_sf"/>
</dbReference>
<dbReference type="InterPro" id="IPR004220">
    <property type="entry name" value="5-COMe_2-OHmuconate_Isoase"/>
</dbReference>
<dbReference type="RefSeq" id="WP_326016934.1">
    <property type="nucleotide sequence ID" value="NZ_JAOZYC010000108.1"/>
</dbReference>
<dbReference type="PANTHER" id="PTHR37950">
    <property type="entry name" value="4-HYDROXYPHENYLACETATE CATABOLISM PROTEIN"/>
    <property type="match status" value="1"/>
</dbReference>
<evidence type="ECO:0000313" key="1">
    <source>
        <dbReference type="EMBL" id="MEB8339049.1"/>
    </source>
</evidence>
<dbReference type="Proteomes" id="UP001354931">
    <property type="component" value="Unassembled WGS sequence"/>
</dbReference>
<keyword evidence="2" id="KW-1185">Reference proteome</keyword>
<protein>
    <submittedName>
        <fullName evidence="1">5-carboxymethyl-2-hydroxymuconate delta isomerase</fullName>
    </submittedName>
</protein>
<keyword evidence="1" id="KW-0413">Isomerase</keyword>
<dbReference type="Gene3D" id="3.30.429.10">
    <property type="entry name" value="Macrophage Migration Inhibitory Factor"/>
    <property type="match status" value="1"/>
</dbReference>
<name>A0ABU6F5E8_9ACTN</name>
<reference evidence="1 2" key="1">
    <citation type="submission" date="2022-10" db="EMBL/GenBank/DDBJ databases">
        <authorList>
            <person name="Xie J."/>
            <person name="Shen N."/>
        </authorList>
    </citation>
    <scope>NUCLEOTIDE SEQUENCE [LARGE SCALE GENOMIC DNA]</scope>
    <source>
        <strain evidence="1 2">YIM65594</strain>
    </source>
</reference>
<proteinExistence type="predicted"/>